<keyword evidence="2" id="KW-1185">Reference proteome</keyword>
<name>A0ABN0K391_ACICA</name>
<gene>
    <name evidence="1" type="ORF">F936_03239</name>
</gene>
<evidence type="ECO:0000313" key="1">
    <source>
        <dbReference type="EMBL" id="ENV97598.1"/>
    </source>
</evidence>
<sequence length="66" mass="7459">MSTNISPLNRPRSKKITGGRVRCIVYLPKEEVQEIDKNAEEAGMSRSSIISQNYYLGKKQTATKEN</sequence>
<protein>
    <recommendedName>
        <fullName evidence="3">Ribbon-helix-helix protein CopG domain-containing protein</fullName>
    </recommendedName>
</protein>
<dbReference type="GeneID" id="92918404"/>
<dbReference type="Proteomes" id="UP000013024">
    <property type="component" value="Unassembled WGS sequence"/>
</dbReference>
<dbReference type="InterPro" id="IPR010985">
    <property type="entry name" value="Ribbon_hlx_hlx"/>
</dbReference>
<proteinExistence type="predicted"/>
<dbReference type="RefSeq" id="WP_005048885.1">
    <property type="nucleotide sequence ID" value="NZ_KB849780.1"/>
</dbReference>
<evidence type="ECO:0000313" key="2">
    <source>
        <dbReference type="Proteomes" id="UP000013024"/>
    </source>
</evidence>
<reference evidence="1 2" key="1">
    <citation type="submission" date="2013-02" db="EMBL/GenBank/DDBJ databases">
        <title>The Genome Sequence of Acinetobacter calcoaceticus CIP 81.8.</title>
        <authorList>
            <consortium name="The Broad Institute Genome Sequencing Platform"/>
            <consortium name="The Broad Institute Genome Sequencing Center for Infectious Disease"/>
            <person name="Cerqueira G."/>
            <person name="Feldgarden M."/>
            <person name="Courvalin P."/>
            <person name="Perichon B."/>
            <person name="Grillot-Courvalin C."/>
            <person name="Clermont D."/>
            <person name="Rocha E."/>
            <person name="Yoon E.-J."/>
            <person name="Nemec A."/>
            <person name="Walker B."/>
            <person name="Young S.K."/>
            <person name="Zeng Q."/>
            <person name="Gargeya S."/>
            <person name="Fitzgerald M."/>
            <person name="Haas B."/>
            <person name="Abouelleil A."/>
            <person name="Alvarado L."/>
            <person name="Arachchi H.M."/>
            <person name="Berlin A.M."/>
            <person name="Chapman S.B."/>
            <person name="Dewar J."/>
            <person name="Goldberg J."/>
            <person name="Griggs A."/>
            <person name="Gujja S."/>
            <person name="Hansen M."/>
            <person name="Howarth C."/>
            <person name="Imamovic A."/>
            <person name="Larimer J."/>
            <person name="McCowan C."/>
            <person name="Murphy C."/>
            <person name="Neiman D."/>
            <person name="Pearson M."/>
            <person name="Priest M."/>
            <person name="Roberts A."/>
            <person name="Saif S."/>
            <person name="Shea T."/>
            <person name="Sisk P."/>
            <person name="Sykes S."/>
            <person name="Wortman J."/>
            <person name="Nusbaum C."/>
            <person name="Birren B."/>
        </authorList>
    </citation>
    <scope>NUCLEOTIDE SEQUENCE [LARGE SCALE GENOMIC DNA]</scope>
    <source>
        <strain evidence="1 2">CIP 81.8</strain>
    </source>
</reference>
<dbReference type="SUPFAM" id="SSF47598">
    <property type="entry name" value="Ribbon-helix-helix"/>
    <property type="match status" value="1"/>
</dbReference>
<accession>A0ABN0K391</accession>
<evidence type="ECO:0008006" key="3">
    <source>
        <dbReference type="Google" id="ProtNLM"/>
    </source>
</evidence>
<dbReference type="EMBL" id="APQI01000006">
    <property type="protein sequence ID" value="ENV97598.1"/>
    <property type="molecule type" value="Genomic_DNA"/>
</dbReference>
<comment type="caution">
    <text evidence="1">The sequence shown here is derived from an EMBL/GenBank/DDBJ whole genome shotgun (WGS) entry which is preliminary data.</text>
</comment>
<organism evidence="1 2">
    <name type="scientific">Acinetobacter calcoaceticus DSM 30006 = CIP 81.8</name>
    <dbReference type="NCBI Taxonomy" id="981331"/>
    <lineage>
        <taxon>Bacteria</taxon>
        <taxon>Pseudomonadati</taxon>
        <taxon>Pseudomonadota</taxon>
        <taxon>Gammaproteobacteria</taxon>
        <taxon>Moraxellales</taxon>
        <taxon>Moraxellaceae</taxon>
        <taxon>Acinetobacter</taxon>
        <taxon>Acinetobacter calcoaceticus/baumannii complex</taxon>
    </lineage>
</organism>